<accession>A0A225WVK0</accession>
<gene>
    <name evidence="1" type="ORF">PHMEG_0004378</name>
</gene>
<keyword evidence="1" id="KW-0645">Protease</keyword>
<dbReference type="AlphaFoldDB" id="A0A225WVK0"/>
<keyword evidence="2" id="KW-1185">Reference proteome</keyword>
<dbReference type="GO" id="GO:0006508">
    <property type="term" value="P:proteolysis"/>
    <property type="evidence" value="ECO:0007669"/>
    <property type="project" value="UniProtKB-KW"/>
</dbReference>
<dbReference type="STRING" id="4795.A0A225WVK0"/>
<dbReference type="Proteomes" id="UP000198211">
    <property type="component" value="Unassembled WGS sequence"/>
</dbReference>
<organism evidence="1 2">
    <name type="scientific">Phytophthora megakarya</name>
    <dbReference type="NCBI Taxonomy" id="4795"/>
    <lineage>
        <taxon>Eukaryota</taxon>
        <taxon>Sar</taxon>
        <taxon>Stramenopiles</taxon>
        <taxon>Oomycota</taxon>
        <taxon>Peronosporomycetes</taxon>
        <taxon>Peronosporales</taxon>
        <taxon>Peronosporaceae</taxon>
        <taxon>Phytophthora</taxon>
    </lineage>
</organism>
<evidence type="ECO:0000313" key="2">
    <source>
        <dbReference type="Proteomes" id="UP000198211"/>
    </source>
</evidence>
<dbReference type="SUPFAM" id="SSF54001">
    <property type="entry name" value="Cysteine proteinases"/>
    <property type="match status" value="1"/>
</dbReference>
<protein>
    <submittedName>
        <fullName evidence="1">Cysteine protease</fullName>
    </submittedName>
</protein>
<dbReference type="InterPro" id="IPR038765">
    <property type="entry name" value="Papain-like_cys_pep_sf"/>
</dbReference>
<dbReference type="EMBL" id="NBNE01000257">
    <property type="protein sequence ID" value="OWZ21108.1"/>
    <property type="molecule type" value="Genomic_DNA"/>
</dbReference>
<evidence type="ECO:0000313" key="1">
    <source>
        <dbReference type="EMBL" id="OWZ21108.1"/>
    </source>
</evidence>
<proteinExistence type="predicted"/>
<dbReference type="OrthoDB" id="1939479at2759"/>
<name>A0A225WVK0_9STRA</name>
<reference evidence="2" key="1">
    <citation type="submission" date="2017-03" db="EMBL/GenBank/DDBJ databases">
        <title>Phytopthora megakarya and P. palmivora, two closely related causual agents of cacao black pod achieved similar genome size and gene model numbers by different mechanisms.</title>
        <authorList>
            <person name="Ali S."/>
            <person name="Shao J."/>
            <person name="Larry D.J."/>
            <person name="Kronmiller B."/>
            <person name="Shen D."/>
            <person name="Strem M.D."/>
            <person name="Melnick R.L."/>
            <person name="Guiltinan M.J."/>
            <person name="Tyler B.M."/>
            <person name="Meinhardt L.W."/>
            <person name="Bailey B.A."/>
        </authorList>
    </citation>
    <scope>NUCLEOTIDE SEQUENCE [LARGE SCALE GENOMIC DNA]</scope>
    <source>
        <strain evidence="2">zdho120</strain>
    </source>
</reference>
<keyword evidence="1" id="KW-0378">Hydrolase</keyword>
<comment type="caution">
    <text evidence="1">The sequence shown here is derived from an EMBL/GenBank/DDBJ whole genome shotgun (WGS) entry which is preliminary data.</text>
</comment>
<dbReference type="GO" id="GO:0008233">
    <property type="term" value="F:peptidase activity"/>
    <property type="evidence" value="ECO:0007669"/>
    <property type="project" value="UniProtKB-KW"/>
</dbReference>
<sequence>MIAPGLSEITDRGIDGVNPLFARMADNDIKRDLLESTSPFRRGNKIILVPIDLDSHWGCADFDFEIMKLVLFNPVQTRAHYATMDKVINEFFREHVSGLDRIQQRATRQEGTNSCGPLTLLCFQCMHSALI</sequence>